<reference evidence="1 2" key="1">
    <citation type="submission" date="2019-04" db="EMBL/GenBank/DDBJ databases">
        <title>Comparative genomics of Aeromonas veronii strains pathogenic to fish.</title>
        <authorList>
            <person name="Cascarano M.C."/>
            <person name="Smyrli M."/>
            <person name="Katharios P."/>
        </authorList>
    </citation>
    <scope>NUCLEOTIDE SEQUENCE [LARGE SCALE GENOMIC DNA]</scope>
    <source>
        <strain evidence="1 2">XU1</strain>
    </source>
</reference>
<name>A0A4S5CKP2_AERVE</name>
<proteinExistence type="predicted"/>
<sequence length="104" mass="11489">MTKAVVQLDDAQRTIEKLAQYLDNDLGSSLRERIETVIIESQALIGMLLEPQGFTEELNEQLDGYHQKNLGLLALLKAHANQRSKVAKGVFGKALTVATTNKQP</sequence>
<gene>
    <name evidence="1" type="ORF">E8Q35_12205</name>
</gene>
<accession>A0A4S5CKP2</accession>
<comment type="caution">
    <text evidence="1">The sequence shown here is derived from an EMBL/GenBank/DDBJ whole genome shotgun (WGS) entry which is preliminary data.</text>
</comment>
<dbReference type="EMBL" id="SSUX01000008">
    <property type="protein sequence ID" value="THJ44945.1"/>
    <property type="molecule type" value="Genomic_DNA"/>
</dbReference>
<evidence type="ECO:0000313" key="2">
    <source>
        <dbReference type="Proteomes" id="UP000309618"/>
    </source>
</evidence>
<dbReference type="Proteomes" id="UP000309618">
    <property type="component" value="Unassembled WGS sequence"/>
</dbReference>
<dbReference type="RefSeq" id="WP_136501767.1">
    <property type="nucleotide sequence ID" value="NZ_SSUX01000008.1"/>
</dbReference>
<dbReference type="AlphaFoldDB" id="A0A4S5CKP2"/>
<evidence type="ECO:0000313" key="1">
    <source>
        <dbReference type="EMBL" id="THJ44945.1"/>
    </source>
</evidence>
<organism evidence="1 2">
    <name type="scientific">Aeromonas veronii</name>
    <dbReference type="NCBI Taxonomy" id="654"/>
    <lineage>
        <taxon>Bacteria</taxon>
        <taxon>Pseudomonadati</taxon>
        <taxon>Pseudomonadota</taxon>
        <taxon>Gammaproteobacteria</taxon>
        <taxon>Aeromonadales</taxon>
        <taxon>Aeromonadaceae</taxon>
        <taxon>Aeromonas</taxon>
    </lineage>
</organism>
<protein>
    <submittedName>
        <fullName evidence="1">Uncharacterized protein</fullName>
    </submittedName>
</protein>